<dbReference type="SMART" id="SM00481">
    <property type="entry name" value="POLIIIAc"/>
    <property type="match status" value="1"/>
</dbReference>
<dbReference type="InterPro" id="IPR040982">
    <property type="entry name" value="DNA_pol3_finger"/>
</dbReference>
<reference evidence="9" key="1">
    <citation type="journal article" date="2009" name="BMC Bioinformatics">
        <title>The Mycoplasma conjunctivae genome sequencing, annotation and analysis.</title>
        <authorList>
            <person name="Calderon-Copete S.P."/>
            <person name="Wigger G."/>
            <person name="Wunderlin C."/>
            <person name="Schmidheini T."/>
            <person name="Frey J."/>
            <person name="Quail M.A."/>
            <person name="Falquet L."/>
        </authorList>
    </citation>
    <scope>NUCLEOTIDE SEQUENCE [LARGE SCALE GENOMIC DNA]</scope>
    <source>
        <strain evidence="9">ATCC 25834 / NCTC 10147 / HRC/581</strain>
    </source>
</reference>
<dbReference type="PANTHER" id="PTHR32294:SF0">
    <property type="entry name" value="DNA POLYMERASE III SUBUNIT ALPHA"/>
    <property type="match status" value="1"/>
</dbReference>
<evidence type="ECO:0000313" key="8">
    <source>
        <dbReference type="EMBL" id="CAT05239.1"/>
    </source>
</evidence>
<dbReference type="Gene3D" id="1.10.10.1600">
    <property type="entry name" value="Bacterial DNA polymerase III alpha subunit, thumb domain"/>
    <property type="match status" value="1"/>
</dbReference>
<evidence type="ECO:0000256" key="6">
    <source>
        <dbReference type="ARBA" id="ARBA00049244"/>
    </source>
</evidence>
<keyword evidence="2" id="KW-0808">Transferase</keyword>
<dbReference type="PANTHER" id="PTHR32294">
    <property type="entry name" value="DNA POLYMERASE III SUBUNIT ALPHA"/>
    <property type="match status" value="1"/>
</dbReference>
<evidence type="ECO:0000259" key="7">
    <source>
        <dbReference type="SMART" id="SM00481"/>
    </source>
</evidence>
<dbReference type="GO" id="GO:0008408">
    <property type="term" value="F:3'-5' exonuclease activity"/>
    <property type="evidence" value="ECO:0007669"/>
    <property type="project" value="InterPro"/>
</dbReference>
<dbReference type="CDD" id="cd07431">
    <property type="entry name" value="PHP_PolIIIA"/>
    <property type="match status" value="1"/>
</dbReference>
<dbReference type="eggNOG" id="COG0587">
    <property type="taxonomic scope" value="Bacteria"/>
</dbReference>
<dbReference type="Gene3D" id="3.20.20.140">
    <property type="entry name" value="Metal-dependent hydrolases"/>
    <property type="match status" value="1"/>
</dbReference>
<evidence type="ECO:0000313" key="9">
    <source>
        <dbReference type="Proteomes" id="UP000001491"/>
    </source>
</evidence>
<evidence type="ECO:0000256" key="4">
    <source>
        <dbReference type="ARBA" id="ARBA00022705"/>
    </source>
</evidence>
<dbReference type="InterPro" id="IPR041931">
    <property type="entry name" value="DNA_pol3_alpha_thumb_dom"/>
</dbReference>
<dbReference type="Gene3D" id="1.10.150.870">
    <property type="match status" value="1"/>
</dbReference>
<dbReference type="InterPro" id="IPR004013">
    <property type="entry name" value="PHP_dom"/>
</dbReference>
<name>C5J6X6_MESCH</name>
<keyword evidence="5" id="KW-0239">DNA-directed DNA polymerase</keyword>
<dbReference type="InterPro" id="IPR003141">
    <property type="entry name" value="Pol/His_phosphatase_N"/>
</dbReference>
<evidence type="ECO:0000256" key="3">
    <source>
        <dbReference type="ARBA" id="ARBA00022695"/>
    </source>
</evidence>
<sequence length="978" mass="112271">MQLINLHTNSEYSFLSSTIKIDSLINYAIQNNLSTLVLTDINNLFAVPKFYHLCKKNNINPIIGLQLEAENYHFILLAKNYLGYQHLSALSSKKMHNQEISILELSNENVIIIDHPELGFYTKNKQQLKLDNYYVVSNDVNLENAVFVQNRSVLYAKEEKYLKYLYKIKGADWVDKKFYDFQEWSIDVDESIIKRTNELVSNIQIEFPKPFFNLPDVPSFTSSNANDNLKSILEDSVIKKQDELKNYPQVRKRLSSEYKVISELNFSNYFLLIWDFIKWARSQNILIGPGRGSSSGSLISYLLDITQINPLRYDLLFERFLNPLRQTMPDIDIDIQDTRRSEVIDYIQKTYGYEHTATIITFSTLAARSVFRDVSKAFGISESEVNANAKLIKPNMTLQECYDEEKSAFRSLIDRQEQDKTYKYKEIFKISKFLEGMPRQSGTHAAGIVVSKVPICQLVPTLESKDGYNQVQFSAEYLEEFSLLKIDLLGLKNLNIVQQILTLIAKENHELSFEDLPLFDAATNNLLSSGLTSGIFQLESPGMSSTLRGVGVDSIEDVIATISLFRPGPLKQIPIYKQRKNNKIKWESISYEYDQIVAPTYGIIIYQEQIMQICQQIAGFNLAQADIIRVAISKKDESKLIAIKDSFIEAAIKKGHKLEYIEKIYELIYKFADYGFNKAHAAAYATLAYKMAYLKTKFPAQFYSCLISNENGSHENIKKYALEAQKSGFKVCQPDINHSFENATFDLEEKLIFLPLTMIKGIGSNYIRPLLKEREAKGKYSNFIDFFLRMKIINFSETLIIKLIKASALASFGSQDSLLASVEIAKNYYPCILEDAKGEKYIDYSQVFNIPFVLKEVEIDYQQTIKNEIEFLGMQFSKPPIPKALKNQIKLVDLEANQQYSLNLVVNNFALLKSKAGSSYAKISLSDFDTQVDVLLFGSKVSLLEQLKKGSIFKFLISKNLKNEFKIYNNKFEEIEYE</sequence>
<dbReference type="SUPFAM" id="SSF89550">
    <property type="entry name" value="PHP domain-like"/>
    <property type="match status" value="1"/>
</dbReference>
<dbReference type="NCBIfam" id="TIGR00594">
    <property type="entry name" value="polc"/>
    <property type="match status" value="1"/>
</dbReference>
<organism evidence="8 9">
    <name type="scientific">Mesomycoplasma conjunctivae (strain ATCC 25834 / NCTC 10147 / HRC/581)</name>
    <name type="common">Mycoplasma conjunctivae</name>
    <dbReference type="NCBI Taxonomy" id="572263"/>
    <lineage>
        <taxon>Bacteria</taxon>
        <taxon>Bacillati</taxon>
        <taxon>Mycoplasmatota</taxon>
        <taxon>Mycoplasmoidales</taxon>
        <taxon>Metamycoplasmataceae</taxon>
        <taxon>Mesomycoplasma</taxon>
    </lineage>
</organism>
<keyword evidence="4" id="KW-0235">DNA replication</keyword>
<comment type="catalytic activity">
    <reaction evidence="6">
        <text>DNA(n) + a 2'-deoxyribonucleoside 5'-triphosphate = DNA(n+1) + diphosphate</text>
        <dbReference type="Rhea" id="RHEA:22508"/>
        <dbReference type="Rhea" id="RHEA-COMP:17339"/>
        <dbReference type="Rhea" id="RHEA-COMP:17340"/>
        <dbReference type="ChEBI" id="CHEBI:33019"/>
        <dbReference type="ChEBI" id="CHEBI:61560"/>
        <dbReference type="ChEBI" id="CHEBI:173112"/>
        <dbReference type="EC" id="2.7.7.7"/>
    </reaction>
</comment>
<dbReference type="Pfam" id="PF17657">
    <property type="entry name" value="DNA_pol3_finger"/>
    <property type="match status" value="1"/>
</dbReference>
<evidence type="ECO:0000256" key="5">
    <source>
        <dbReference type="ARBA" id="ARBA00022932"/>
    </source>
</evidence>
<dbReference type="NCBIfam" id="NF005516">
    <property type="entry name" value="PRK07135.1"/>
    <property type="match status" value="1"/>
</dbReference>
<dbReference type="KEGG" id="mco:MCJ_005400"/>
<feature type="domain" description="Polymerase/histidinol phosphatase N-terminal" evidence="7">
    <location>
        <begin position="4"/>
        <end position="71"/>
    </location>
</feature>
<protein>
    <recommendedName>
        <fullName evidence="1">DNA-directed DNA polymerase</fullName>
        <ecNumber evidence="1">2.7.7.7</ecNumber>
    </recommendedName>
</protein>
<dbReference type="Pfam" id="PF07733">
    <property type="entry name" value="DNA_pol3_alpha"/>
    <property type="match status" value="1"/>
</dbReference>
<dbReference type="Pfam" id="PF14579">
    <property type="entry name" value="HHH_6"/>
    <property type="match status" value="1"/>
</dbReference>
<evidence type="ECO:0000256" key="1">
    <source>
        <dbReference type="ARBA" id="ARBA00012417"/>
    </source>
</evidence>
<evidence type="ECO:0000256" key="2">
    <source>
        <dbReference type="ARBA" id="ARBA00022679"/>
    </source>
</evidence>
<gene>
    <name evidence="8" type="primary">dnaE</name>
    <name evidence="8" type="ordered locus">MCJ_005400</name>
</gene>
<dbReference type="InterPro" id="IPR029460">
    <property type="entry name" value="DNAPol_HHH"/>
</dbReference>
<keyword evidence="3" id="KW-0548">Nucleotidyltransferase</keyword>
<dbReference type="EMBL" id="FM864216">
    <property type="protein sequence ID" value="CAT05239.1"/>
    <property type="molecule type" value="Genomic_DNA"/>
</dbReference>
<proteinExistence type="predicted"/>
<dbReference type="InterPro" id="IPR004805">
    <property type="entry name" value="DnaE2/DnaE/PolC"/>
</dbReference>
<dbReference type="InterPro" id="IPR016195">
    <property type="entry name" value="Pol/histidinol_Pase-like"/>
</dbReference>
<dbReference type="InterPro" id="IPR011708">
    <property type="entry name" value="DNA_pol3_alpha_NTPase_dom"/>
</dbReference>
<dbReference type="AlphaFoldDB" id="C5J6X6"/>
<keyword evidence="9" id="KW-1185">Reference proteome</keyword>
<dbReference type="GO" id="GO:0003887">
    <property type="term" value="F:DNA-directed DNA polymerase activity"/>
    <property type="evidence" value="ECO:0007669"/>
    <property type="project" value="UniProtKB-KW"/>
</dbReference>
<accession>C5J6X6</accession>
<dbReference type="Pfam" id="PF02811">
    <property type="entry name" value="PHP"/>
    <property type="match status" value="1"/>
</dbReference>
<dbReference type="EC" id="2.7.7.7" evidence="1"/>
<dbReference type="Proteomes" id="UP000001491">
    <property type="component" value="Chromosome"/>
</dbReference>
<dbReference type="HOGENOM" id="CLU_001600_0_1_14"/>
<dbReference type="GO" id="GO:0006260">
    <property type="term" value="P:DNA replication"/>
    <property type="evidence" value="ECO:0007669"/>
    <property type="project" value="UniProtKB-KW"/>
</dbReference>